<dbReference type="AlphaFoldDB" id="A0A392M4V3"/>
<sequence>EEVLKNMGYFNSAQALADYAAVLIHIKKVLHAERSPVVVVGGSYSGMLATWFRLKYPHLAIGALASSAPILFMDDLIQPNAYFDVISRDFKEASASCYKTIRNSWFEIDKIASRPNGLLTLSERFNTCMPLNHSVELSDYLKGMYMHAAQYNMPPDYPVNRICNAIDQASFGSNILDKIYSGLVAGYGNQTLCIDTNPTIPSWHFMGWGWQICTEMVIPIGIGNDTMFQPSPFNLKNYVKKCKKDYGVATRPHWISTYYGGKNIKLVLRRSSSNIIFSNGLKDPYSSGGVLTNLSKSLVAITTVNGSHCLDLMVSQQTDPKWLIDQRKKEIKIIKGWIKQYYNDLRTLKLEE</sequence>
<keyword evidence="3" id="KW-0732">Signal</keyword>
<dbReference type="Gene3D" id="3.40.50.1820">
    <property type="entry name" value="alpha/beta hydrolase"/>
    <property type="match status" value="2"/>
</dbReference>
<evidence type="ECO:0000256" key="4">
    <source>
        <dbReference type="ARBA" id="ARBA00022801"/>
    </source>
</evidence>
<dbReference type="GO" id="GO:0006508">
    <property type="term" value="P:proteolysis"/>
    <property type="evidence" value="ECO:0007669"/>
    <property type="project" value="UniProtKB-KW"/>
</dbReference>
<comment type="similarity">
    <text evidence="1">Belongs to the peptidase S28 family.</text>
</comment>
<evidence type="ECO:0000313" key="6">
    <source>
        <dbReference type="EMBL" id="MCH82400.1"/>
    </source>
</evidence>
<dbReference type="PANTHER" id="PTHR11010">
    <property type="entry name" value="PROTEASE S28 PRO-X CARBOXYPEPTIDASE-RELATED"/>
    <property type="match status" value="1"/>
</dbReference>
<comment type="caution">
    <text evidence="6">The sequence shown here is derived from an EMBL/GenBank/DDBJ whole genome shotgun (WGS) entry which is preliminary data.</text>
</comment>
<keyword evidence="7" id="KW-1185">Reference proteome</keyword>
<keyword evidence="4" id="KW-0378">Hydrolase</keyword>
<keyword evidence="6" id="KW-0121">Carboxypeptidase</keyword>
<keyword evidence="5" id="KW-0325">Glycoprotein</keyword>
<feature type="non-terminal residue" evidence="6">
    <location>
        <position position="1"/>
    </location>
</feature>
<dbReference type="GO" id="GO:0008239">
    <property type="term" value="F:dipeptidyl-peptidase activity"/>
    <property type="evidence" value="ECO:0007669"/>
    <property type="project" value="TreeGrafter"/>
</dbReference>
<dbReference type="EMBL" id="LXQA010003637">
    <property type="protein sequence ID" value="MCH82400.1"/>
    <property type="molecule type" value="Genomic_DNA"/>
</dbReference>
<dbReference type="PANTHER" id="PTHR11010:SF96">
    <property type="entry name" value="LYSOSOMAL PRO-X CARBOXYPEPTIDASE-LIKE ISOFORM X1"/>
    <property type="match status" value="1"/>
</dbReference>
<evidence type="ECO:0000256" key="1">
    <source>
        <dbReference type="ARBA" id="ARBA00011079"/>
    </source>
</evidence>
<evidence type="ECO:0000313" key="7">
    <source>
        <dbReference type="Proteomes" id="UP000265520"/>
    </source>
</evidence>
<proteinExistence type="inferred from homology"/>
<name>A0A392M4V3_9FABA</name>
<evidence type="ECO:0000256" key="5">
    <source>
        <dbReference type="ARBA" id="ARBA00023180"/>
    </source>
</evidence>
<keyword evidence="2" id="KW-0645">Protease</keyword>
<evidence type="ECO:0000256" key="2">
    <source>
        <dbReference type="ARBA" id="ARBA00022670"/>
    </source>
</evidence>
<dbReference type="SUPFAM" id="SSF53474">
    <property type="entry name" value="alpha/beta-Hydrolases"/>
    <property type="match status" value="1"/>
</dbReference>
<organism evidence="6 7">
    <name type="scientific">Trifolium medium</name>
    <dbReference type="NCBI Taxonomy" id="97028"/>
    <lineage>
        <taxon>Eukaryota</taxon>
        <taxon>Viridiplantae</taxon>
        <taxon>Streptophyta</taxon>
        <taxon>Embryophyta</taxon>
        <taxon>Tracheophyta</taxon>
        <taxon>Spermatophyta</taxon>
        <taxon>Magnoliopsida</taxon>
        <taxon>eudicotyledons</taxon>
        <taxon>Gunneridae</taxon>
        <taxon>Pentapetalae</taxon>
        <taxon>rosids</taxon>
        <taxon>fabids</taxon>
        <taxon>Fabales</taxon>
        <taxon>Fabaceae</taxon>
        <taxon>Papilionoideae</taxon>
        <taxon>50 kb inversion clade</taxon>
        <taxon>NPAAA clade</taxon>
        <taxon>Hologalegina</taxon>
        <taxon>IRL clade</taxon>
        <taxon>Trifolieae</taxon>
        <taxon>Trifolium</taxon>
    </lineage>
</organism>
<dbReference type="GO" id="GO:0070008">
    <property type="term" value="F:serine-type exopeptidase activity"/>
    <property type="evidence" value="ECO:0007669"/>
    <property type="project" value="InterPro"/>
</dbReference>
<dbReference type="InterPro" id="IPR008758">
    <property type="entry name" value="Peptidase_S28"/>
</dbReference>
<dbReference type="InterPro" id="IPR029058">
    <property type="entry name" value="AB_hydrolase_fold"/>
</dbReference>
<dbReference type="GO" id="GO:0004180">
    <property type="term" value="F:carboxypeptidase activity"/>
    <property type="evidence" value="ECO:0007669"/>
    <property type="project" value="UniProtKB-KW"/>
</dbReference>
<accession>A0A392M4V3</accession>
<reference evidence="6 7" key="1">
    <citation type="journal article" date="2018" name="Front. Plant Sci.">
        <title>Red Clover (Trifolium pratense) and Zigzag Clover (T. medium) - A Picture of Genomic Similarities and Differences.</title>
        <authorList>
            <person name="Dluhosova J."/>
            <person name="Istvanek J."/>
            <person name="Nedelnik J."/>
            <person name="Repkova J."/>
        </authorList>
    </citation>
    <scope>NUCLEOTIDE SEQUENCE [LARGE SCALE GENOMIC DNA]</scope>
    <source>
        <strain evidence="7">cv. 10/8</strain>
        <tissue evidence="6">Leaf</tissue>
    </source>
</reference>
<gene>
    <name evidence="6" type="ORF">A2U01_0003205</name>
</gene>
<evidence type="ECO:0000256" key="3">
    <source>
        <dbReference type="ARBA" id="ARBA00022729"/>
    </source>
</evidence>
<dbReference type="Proteomes" id="UP000265520">
    <property type="component" value="Unassembled WGS sequence"/>
</dbReference>
<protein>
    <submittedName>
        <fullName evidence="6">Lysosomal pro-X carboxypeptidase-like protein</fullName>
    </submittedName>
</protein>
<dbReference type="Pfam" id="PF05577">
    <property type="entry name" value="Peptidase_S28"/>
    <property type="match status" value="1"/>
</dbReference>